<dbReference type="InterPro" id="IPR023410">
    <property type="entry name" value="14-3-3_domain"/>
</dbReference>
<keyword evidence="5" id="KW-1185">Reference proteome</keyword>
<protein>
    <recommendedName>
        <fullName evidence="3">14-3-3 domain-containing protein</fullName>
    </recommendedName>
</protein>
<feature type="compositionally biased region" description="Polar residues" evidence="2">
    <location>
        <begin position="77"/>
        <end position="90"/>
    </location>
</feature>
<dbReference type="InterPro" id="IPR000308">
    <property type="entry name" value="14-3-3"/>
</dbReference>
<reference evidence="4 5" key="1">
    <citation type="journal article" date="2023" name="Sci. Data">
        <title>Genome assembly of the Korean intertidal mud-creeper Batillaria attramentaria.</title>
        <authorList>
            <person name="Patra A.K."/>
            <person name="Ho P.T."/>
            <person name="Jun S."/>
            <person name="Lee S.J."/>
            <person name="Kim Y."/>
            <person name="Won Y.J."/>
        </authorList>
    </citation>
    <scope>NUCLEOTIDE SEQUENCE [LARGE SCALE GENOMIC DNA]</scope>
    <source>
        <strain evidence="4">Wonlab-2016</strain>
    </source>
</reference>
<dbReference type="InterPro" id="IPR036815">
    <property type="entry name" value="14-3-3_dom_sf"/>
</dbReference>
<evidence type="ECO:0000259" key="3">
    <source>
        <dbReference type="SMART" id="SM00101"/>
    </source>
</evidence>
<evidence type="ECO:0000313" key="4">
    <source>
        <dbReference type="EMBL" id="KAK7484402.1"/>
    </source>
</evidence>
<dbReference type="AlphaFoldDB" id="A0ABD0KBF0"/>
<organism evidence="4 5">
    <name type="scientific">Batillaria attramentaria</name>
    <dbReference type="NCBI Taxonomy" id="370345"/>
    <lineage>
        <taxon>Eukaryota</taxon>
        <taxon>Metazoa</taxon>
        <taxon>Spiralia</taxon>
        <taxon>Lophotrochozoa</taxon>
        <taxon>Mollusca</taxon>
        <taxon>Gastropoda</taxon>
        <taxon>Caenogastropoda</taxon>
        <taxon>Sorbeoconcha</taxon>
        <taxon>Cerithioidea</taxon>
        <taxon>Batillariidae</taxon>
        <taxon>Batillaria</taxon>
    </lineage>
</organism>
<feature type="region of interest" description="Disordered" evidence="2">
    <location>
        <begin position="57"/>
        <end position="90"/>
    </location>
</feature>
<dbReference type="PRINTS" id="PR00305">
    <property type="entry name" value="1433ZETA"/>
</dbReference>
<dbReference type="InterPro" id="IPR023409">
    <property type="entry name" value="14-3-3_CS"/>
</dbReference>
<evidence type="ECO:0000256" key="1">
    <source>
        <dbReference type="ARBA" id="ARBA00006141"/>
    </source>
</evidence>
<comment type="caution">
    <text evidence="4">The sequence shown here is derived from an EMBL/GenBank/DDBJ whole genome shotgun (WGS) entry which is preliminary data.</text>
</comment>
<comment type="similarity">
    <text evidence="1">Belongs to the 14-3-3 family.</text>
</comment>
<dbReference type="Pfam" id="PF00244">
    <property type="entry name" value="14-3-3"/>
    <property type="match status" value="1"/>
</dbReference>
<dbReference type="CDD" id="cd08774">
    <property type="entry name" value="14-3-3"/>
    <property type="match status" value="1"/>
</dbReference>
<dbReference type="Proteomes" id="UP001519460">
    <property type="component" value="Unassembled WGS sequence"/>
</dbReference>
<accession>A0ABD0KBF0</accession>
<dbReference type="PANTHER" id="PTHR18860">
    <property type="entry name" value="14-3-3 PROTEIN"/>
    <property type="match status" value="1"/>
</dbReference>
<feature type="domain" description="14-3-3" evidence="3">
    <location>
        <begin position="10"/>
        <end position="263"/>
    </location>
</feature>
<evidence type="ECO:0000313" key="5">
    <source>
        <dbReference type="Proteomes" id="UP001519460"/>
    </source>
</evidence>
<gene>
    <name evidence="4" type="ORF">BaRGS_00024407</name>
</gene>
<proteinExistence type="inferred from homology"/>
<sequence>MAQAMNRCVSDCYTGNNKGSLDNEKGPAVGCLHRMSSALVVQPGVLFQVLSRKAKPATKSSRWPRSTEKKWRRISELSGQGSERSSGMESPVSSALSVMFNFAEHAPTVDASREGRGNLQFDDLLKNHLIPRAEEDKDLFDSQVFYLKMQGDYYRYLSEVSQGDQRKEHVENSMRAYKQATEIASEKMASTHPIRLVFHYEIMNNPDEACRLAKCAFDEAIACLDQLNEDSYKDSTLIMQLLRDNLTLWTSDSQGEGADDHQQEQQ</sequence>
<dbReference type="SMART" id="SM00101">
    <property type="entry name" value="14_3_3"/>
    <property type="match status" value="1"/>
</dbReference>
<dbReference type="Gene3D" id="1.20.190.20">
    <property type="entry name" value="14-3-3 domain"/>
    <property type="match status" value="1"/>
</dbReference>
<name>A0ABD0KBF0_9CAEN</name>
<dbReference type="SUPFAM" id="SSF48445">
    <property type="entry name" value="14-3-3 protein"/>
    <property type="match status" value="1"/>
</dbReference>
<dbReference type="PROSITE" id="PS00797">
    <property type="entry name" value="1433_2"/>
    <property type="match status" value="1"/>
</dbReference>
<dbReference type="EMBL" id="JACVVK020000211">
    <property type="protein sequence ID" value="KAK7484402.1"/>
    <property type="molecule type" value="Genomic_DNA"/>
</dbReference>
<feature type="compositionally biased region" description="Basic and acidic residues" evidence="2">
    <location>
        <begin position="65"/>
        <end position="75"/>
    </location>
</feature>
<evidence type="ECO:0000256" key="2">
    <source>
        <dbReference type="SAM" id="MobiDB-lite"/>
    </source>
</evidence>